<dbReference type="Pfam" id="PF13191">
    <property type="entry name" value="AAA_16"/>
    <property type="match status" value="1"/>
</dbReference>
<dbReference type="EMBL" id="SIJK02000016">
    <property type="protein sequence ID" value="MBP1466186.1"/>
    <property type="molecule type" value="Genomic_DNA"/>
</dbReference>
<reference evidence="2 3" key="1">
    <citation type="submission" date="2021-03" db="EMBL/GenBank/DDBJ databases">
        <authorList>
            <person name="Grouzdev D.S."/>
        </authorList>
    </citation>
    <scope>NUCLEOTIDE SEQUENCE [LARGE SCALE GENOMIC DNA]</scope>
    <source>
        <strain evidence="2 3">M50-1</strain>
    </source>
</reference>
<name>A0ABS4D9R5_9CHLR</name>
<organism evidence="2 3">
    <name type="scientific">Candidatus Chloroploca mongolica</name>
    <dbReference type="NCBI Taxonomy" id="2528176"/>
    <lineage>
        <taxon>Bacteria</taxon>
        <taxon>Bacillati</taxon>
        <taxon>Chloroflexota</taxon>
        <taxon>Chloroflexia</taxon>
        <taxon>Chloroflexales</taxon>
        <taxon>Chloroflexineae</taxon>
        <taxon>Oscillochloridaceae</taxon>
        <taxon>Candidatus Chloroploca</taxon>
    </lineage>
</organism>
<keyword evidence="3" id="KW-1185">Reference proteome</keyword>
<dbReference type="Proteomes" id="UP001193081">
    <property type="component" value="Unassembled WGS sequence"/>
</dbReference>
<dbReference type="RefSeq" id="WP_135478191.1">
    <property type="nucleotide sequence ID" value="NZ_SIJK02000016.1"/>
</dbReference>
<evidence type="ECO:0000259" key="1">
    <source>
        <dbReference type="Pfam" id="PF13191"/>
    </source>
</evidence>
<dbReference type="InterPro" id="IPR027417">
    <property type="entry name" value="P-loop_NTPase"/>
</dbReference>
<dbReference type="InterPro" id="IPR041664">
    <property type="entry name" value="AAA_16"/>
</dbReference>
<dbReference type="PANTHER" id="PTHR47691:SF3">
    <property type="entry name" value="HTH-TYPE TRANSCRIPTIONAL REGULATOR RV0890C-RELATED"/>
    <property type="match status" value="1"/>
</dbReference>
<dbReference type="Gene3D" id="3.40.50.300">
    <property type="entry name" value="P-loop containing nucleotide triphosphate hydrolases"/>
    <property type="match status" value="1"/>
</dbReference>
<feature type="domain" description="Orc1-like AAA ATPase" evidence="1">
    <location>
        <begin position="73"/>
        <end position="220"/>
    </location>
</feature>
<sequence>MSREERAHLQRLMAINRAHLRELEVQQAKFGSVHVPSHIILQIADYQQQIAQLEEQMTTMLPRHNLPPRDYERFVGRQTELAEVRRLLGSRSRAFVITIDGIGGIGKSALALEAAYNLCESYADQPESERFDAIVWASAKRSYLTADGILERRQVFRALNDLYAAIAQVLDFPAITRARAEEQRTIVEQVLTEQRTLLILDNLETVDDEELMAFLRELPDPTKALVTTRHRIDVAHPIRLTGMPHPDALVLIAQEAMRKRVPLAPDDHEQLWQRTGGVPLAIVWSIGLMGLGGSVESVLRRLGSGQSDIAQFCFAESVAQIRVRDAYWLLLALSLFATDASREALGVVAGLGEDHFGRDVGLEELLRLSLVNKDADRFSLLPLTRSYVQGEIIGTQQWIEAAQERWQAYFSEFAATYGGWNPDWRAHNLVEQDLPNILAVLHLFIKKLNLSETQREDQNFSADFLDRGKYILNLIPKVTRVCRLRGYWSDCDQLSMLGVQLGRLLNALEEVGWRYYDLSRISYFRGDIELAEEWAREARLAWEHHSPQRLCYADRILGLVALDQGRIADAEYLITEAFKSYGQLLEGYMASNFLDAMGSLEAARGNVDDAIKWYRQSIVASKKADNVPGLSLSVFLLGVVYSNNAEIKLAQECCMEALQLARECGRADVIARAYYQSAKLYHQEDAPLANEYTHYALDLFRRLGMKREQAEAESLLRQLGERP</sequence>
<dbReference type="InterPro" id="IPR011990">
    <property type="entry name" value="TPR-like_helical_dom_sf"/>
</dbReference>
<dbReference type="SUPFAM" id="SSF48452">
    <property type="entry name" value="TPR-like"/>
    <property type="match status" value="2"/>
</dbReference>
<comment type="caution">
    <text evidence="2">The sequence shown here is derived from an EMBL/GenBank/DDBJ whole genome shotgun (WGS) entry which is preliminary data.</text>
</comment>
<dbReference type="PANTHER" id="PTHR47691">
    <property type="entry name" value="REGULATOR-RELATED"/>
    <property type="match status" value="1"/>
</dbReference>
<accession>A0ABS4D9R5</accession>
<proteinExistence type="predicted"/>
<protein>
    <submittedName>
        <fullName evidence="2">AAA family ATPase</fullName>
    </submittedName>
</protein>
<dbReference type="Gene3D" id="1.25.40.10">
    <property type="entry name" value="Tetratricopeptide repeat domain"/>
    <property type="match status" value="1"/>
</dbReference>
<evidence type="ECO:0000313" key="3">
    <source>
        <dbReference type="Proteomes" id="UP001193081"/>
    </source>
</evidence>
<gene>
    <name evidence="2" type="ORF">EYB53_010760</name>
</gene>
<evidence type="ECO:0000313" key="2">
    <source>
        <dbReference type="EMBL" id="MBP1466186.1"/>
    </source>
</evidence>
<dbReference type="SUPFAM" id="SSF52540">
    <property type="entry name" value="P-loop containing nucleoside triphosphate hydrolases"/>
    <property type="match status" value="1"/>
</dbReference>